<sequence length="236" mass="26021">MQGIRKCVLSDDPANARRCPVPGPDGVKSATEVIEEIGNQVSEGRNVTGGTKDIRNKISIRAHHRIGTWNTNGILHSGKLSIVDKERENHRISILGISETHLRGQGHFNTTTGSTLYFSGREDSSRNGVAIFLSSNMNKFVLGYNPVSDRIISLKLNTKPYLWNIVQIYAPTAQASDEDINEFYGSLEKTLDAIPSRQITIILGDWNAKVGNVIPDYTIKDTIGKYGLGTKNKRGQ</sequence>
<name>A0A8S0ZNK3_ARCPL</name>
<dbReference type="InterPro" id="IPR005135">
    <property type="entry name" value="Endo/exonuclease/phosphatase"/>
</dbReference>
<proteinExistence type="predicted"/>
<dbReference type="Gene3D" id="3.60.10.10">
    <property type="entry name" value="Endonuclease/exonuclease/phosphatase"/>
    <property type="match status" value="1"/>
</dbReference>
<dbReference type="OrthoDB" id="414666at2759"/>
<keyword evidence="3" id="KW-1185">Reference proteome</keyword>
<accession>A0A8S0ZNK3</accession>
<evidence type="ECO:0000313" key="3">
    <source>
        <dbReference type="Proteomes" id="UP000494106"/>
    </source>
</evidence>
<organism evidence="2 3">
    <name type="scientific">Arctia plantaginis</name>
    <name type="common">Wood tiger moth</name>
    <name type="synonym">Phalaena plantaginis</name>
    <dbReference type="NCBI Taxonomy" id="874455"/>
    <lineage>
        <taxon>Eukaryota</taxon>
        <taxon>Metazoa</taxon>
        <taxon>Ecdysozoa</taxon>
        <taxon>Arthropoda</taxon>
        <taxon>Hexapoda</taxon>
        <taxon>Insecta</taxon>
        <taxon>Pterygota</taxon>
        <taxon>Neoptera</taxon>
        <taxon>Endopterygota</taxon>
        <taxon>Lepidoptera</taxon>
        <taxon>Glossata</taxon>
        <taxon>Ditrysia</taxon>
        <taxon>Noctuoidea</taxon>
        <taxon>Erebidae</taxon>
        <taxon>Arctiinae</taxon>
        <taxon>Arctia</taxon>
    </lineage>
</organism>
<evidence type="ECO:0000313" key="2">
    <source>
        <dbReference type="EMBL" id="CAB3234790.1"/>
    </source>
</evidence>
<protein>
    <recommendedName>
        <fullName evidence="1">Endonuclease/exonuclease/phosphatase domain-containing protein</fullName>
    </recommendedName>
</protein>
<evidence type="ECO:0000259" key="1">
    <source>
        <dbReference type="Pfam" id="PF03372"/>
    </source>
</evidence>
<dbReference type="AlphaFoldDB" id="A0A8S0ZNK3"/>
<dbReference type="Pfam" id="PF03372">
    <property type="entry name" value="Exo_endo_phos"/>
    <property type="match status" value="1"/>
</dbReference>
<gene>
    <name evidence="2" type="ORF">APLA_LOCUS5805</name>
</gene>
<dbReference type="SUPFAM" id="SSF56219">
    <property type="entry name" value="DNase I-like"/>
    <property type="match status" value="1"/>
</dbReference>
<dbReference type="CDD" id="cd09076">
    <property type="entry name" value="L1-EN"/>
    <property type="match status" value="1"/>
</dbReference>
<reference evidence="2 3" key="1">
    <citation type="submission" date="2020-04" db="EMBL/GenBank/DDBJ databases">
        <authorList>
            <person name="Wallbank WR R."/>
            <person name="Pardo Diaz C."/>
            <person name="Kozak K."/>
            <person name="Martin S."/>
            <person name="Jiggins C."/>
            <person name="Moest M."/>
            <person name="Warren A I."/>
            <person name="Byers J.R.P. K."/>
            <person name="Montejo-Kovacevich G."/>
            <person name="Yen C E."/>
        </authorList>
    </citation>
    <scope>NUCLEOTIDE SEQUENCE [LARGE SCALE GENOMIC DNA]</scope>
</reference>
<dbReference type="EMBL" id="CADEBC010000483">
    <property type="protein sequence ID" value="CAB3234790.1"/>
    <property type="molecule type" value="Genomic_DNA"/>
</dbReference>
<feature type="domain" description="Endonuclease/exonuclease/phosphatase" evidence="1">
    <location>
        <begin position="67"/>
        <end position="208"/>
    </location>
</feature>
<dbReference type="GO" id="GO:0003824">
    <property type="term" value="F:catalytic activity"/>
    <property type="evidence" value="ECO:0007669"/>
    <property type="project" value="InterPro"/>
</dbReference>
<comment type="caution">
    <text evidence="2">The sequence shown here is derived from an EMBL/GenBank/DDBJ whole genome shotgun (WGS) entry which is preliminary data.</text>
</comment>
<dbReference type="InterPro" id="IPR036691">
    <property type="entry name" value="Endo/exonu/phosph_ase_sf"/>
</dbReference>
<dbReference type="Proteomes" id="UP000494106">
    <property type="component" value="Unassembled WGS sequence"/>
</dbReference>